<sequence>MPSFVATVIETWAQLATPLLERGFKSSTKQSALGKAVIELEGPGVVASIELWEDGQCLDTTLHRLSADRGSILACGSCQSHAETVTRLSELRAALLNATG</sequence>
<gene>
    <name evidence="1" type="ORF">KAK06_06375</name>
</gene>
<name>A0A940YI83_9BURK</name>
<comment type="caution">
    <text evidence="1">The sequence shown here is derived from an EMBL/GenBank/DDBJ whole genome shotgun (WGS) entry which is preliminary data.</text>
</comment>
<dbReference type="Proteomes" id="UP000678374">
    <property type="component" value="Unassembled WGS sequence"/>
</dbReference>
<protein>
    <submittedName>
        <fullName evidence="1">Uncharacterized protein</fullName>
    </submittedName>
</protein>
<proteinExistence type="predicted"/>
<accession>A0A940YI83</accession>
<keyword evidence="2" id="KW-1185">Reference proteome</keyword>
<evidence type="ECO:0000313" key="1">
    <source>
        <dbReference type="EMBL" id="MBQ0958581.1"/>
    </source>
</evidence>
<dbReference type="RefSeq" id="WP_210801078.1">
    <property type="nucleotide sequence ID" value="NZ_JAGQDE010000003.1"/>
</dbReference>
<reference evidence="1" key="1">
    <citation type="submission" date="2021-04" db="EMBL/GenBank/DDBJ databases">
        <title>The genome sequence of Ideonella sp. 4Y11.</title>
        <authorList>
            <person name="Liu Y."/>
        </authorList>
    </citation>
    <scope>NUCLEOTIDE SEQUENCE</scope>
    <source>
        <strain evidence="1">4Y11</strain>
    </source>
</reference>
<dbReference type="EMBL" id="JAGQDE010000003">
    <property type="protein sequence ID" value="MBQ0958581.1"/>
    <property type="molecule type" value="Genomic_DNA"/>
</dbReference>
<dbReference type="AlphaFoldDB" id="A0A940YI83"/>
<organism evidence="1 2">
    <name type="scientific">Ideonella aquatica</name>
    <dbReference type="NCBI Taxonomy" id="2824119"/>
    <lineage>
        <taxon>Bacteria</taxon>
        <taxon>Pseudomonadati</taxon>
        <taxon>Pseudomonadota</taxon>
        <taxon>Betaproteobacteria</taxon>
        <taxon>Burkholderiales</taxon>
        <taxon>Sphaerotilaceae</taxon>
        <taxon>Ideonella</taxon>
    </lineage>
</organism>
<evidence type="ECO:0000313" key="2">
    <source>
        <dbReference type="Proteomes" id="UP000678374"/>
    </source>
</evidence>